<organism evidence="5 6">
    <name type="scientific">Lelliottia amnigena</name>
    <name type="common">Enterobacter amnigenus</name>
    <dbReference type="NCBI Taxonomy" id="61646"/>
    <lineage>
        <taxon>Bacteria</taxon>
        <taxon>Pseudomonadati</taxon>
        <taxon>Pseudomonadota</taxon>
        <taxon>Gammaproteobacteria</taxon>
        <taxon>Enterobacterales</taxon>
        <taxon>Enterobacteriaceae</taxon>
        <taxon>Lelliottia</taxon>
    </lineage>
</organism>
<feature type="domain" description="Terminase ATPase subunit N-terminal" evidence="3">
    <location>
        <begin position="8"/>
        <end position="65"/>
    </location>
</feature>
<comment type="caution">
    <text evidence="5">The sequence shown here is derived from an EMBL/GenBank/DDBJ whole genome shotgun (WGS) entry which is preliminary data.</text>
</comment>
<keyword evidence="1" id="KW-1188">Viral release from host cell</keyword>
<dbReference type="Proteomes" id="UP000653275">
    <property type="component" value="Unassembled WGS sequence"/>
</dbReference>
<sequence>MGARYSEETKQMAKQLYLKRYTPNEIAKELKLKSVRCVYTWAEKFNWADLLSEESALDAIERRIAVLSPRENKKVGELRELECLINSHIKLMAQRNKHTEKMAEIKGRLQPAAEHSDDTGEGEQPRRRRRKNDISHITAEALDAWANENLYQHQLHVRKNKSHKVRNILKARQIGMTYYFAFEALEDAILTGDQQIFLSASKAQAFVFRQYIFSIASQFFDVQLRGTETITLSNGAVLRFLATNSNTAQSHSGNLYCDEYFWIPKFQKMDTVASAMAAQINRRVTYFSTPSSKSHQAYPMWSGERWKKDRSDRKNIEFPDFEAMRQGVLCPDRQWRHVITLADAIASGFDLIDIDEQREIHSDTAFNMLFMCIFVDDAASVFKLETLQKCKVDRSTWKDYDSKAAQPFGLREVWGGFDPARTGDNATFVVVAVPVFAGERFRLLERYHWRGLAFAWMAEEIKKIKDRFNMTHIGVDVTGIGAGVFELIQHFARREAMPITYNVGEKNRLVMKMLDVVDSERIEWDEEDHREVSASFMAIRQTTTASGNEMTFVADRTEETGHADTFFAVSHAIIKEPLSYRTKRKSSWGIAA</sequence>
<dbReference type="Pfam" id="PF17289">
    <property type="entry name" value="Terminase_6C"/>
    <property type="match status" value="1"/>
</dbReference>
<name>A0AAP2AGY9_LELAM</name>
<evidence type="ECO:0000259" key="4">
    <source>
        <dbReference type="Pfam" id="PF17289"/>
    </source>
</evidence>
<dbReference type="InterPro" id="IPR010332">
    <property type="entry name" value="ATPase_terminase-su_N"/>
</dbReference>
<dbReference type="Pfam" id="PF03237">
    <property type="entry name" value="Terminase_6N"/>
    <property type="match status" value="1"/>
</dbReference>
<gene>
    <name evidence="5" type="ORF">I7V27_21415</name>
</gene>
<evidence type="ECO:0000256" key="2">
    <source>
        <dbReference type="SAM" id="MobiDB-lite"/>
    </source>
</evidence>
<feature type="domain" description="Terminase large subunit gp17-like C-terminal" evidence="4">
    <location>
        <begin position="415"/>
        <end position="575"/>
    </location>
</feature>
<reference evidence="5" key="1">
    <citation type="submission" date="2020-12" db="EMBL/GenBank/DDBJ databases">
        <title>Draft genome sequence of Enterobacter spp., Lelliottia spp. and Serratia spp. isolated from drinking water reservoirs and lakes.</title>
        <authorList>
            <person name="Reitter C."/>
            <person name="Neuhaus K."/>
            <person name="Huegler M."/>
        </authorList>
    </citation>
    <scope>NUCLEOTIDE SEQUENCE</scope>
    <source>
        <strain evidence="5">TZW15</strain>
    </source>
</reference>
<evidence type="ECO:0000313" key="6">
    <source>
        <dbReference type="Proteomes" id="UP000653275"/>
    </source>
</evidence>
<dbReference type="InterPro" id="IPR027417">
    <property type="entry name" value="P-loop_NTPase"/>
</dbReference>
<feature type="region of interest" description="Disordered" evidence="2">
    <location>
        <begin position="107"/>
        <end position="133"/>
    </location>
</feature>
<dbReference type="InterPro" id="IPR009057">
    <property type="entry name" value="Homeodomain-like_sf"/>
</dbReference>
<dbReference type="AlphaFoldDB" id="A0AAP2AGY9"/>
<dbReference type="SUPFAM" id="SSF46689">
    <property type="entry name" value="Homeodomain-like"/>
    <property type="match status" value="1"/>
</dbReference>
<dbReference type="Gene3D" id="3.40.50.300">
    <property type="entry name" value="P-loop containing nucleotide triphosphate hydrolases"/>
    <property type="match status" value="1"/>
</dbReference>
<dbReference type="RefSeq" id="WP_202666489.1">
    <property type="nucleotide sequence ID" value="NZ_JAENMR010000013.1"/>
</dbReference>
<dbReference type="EMBL" id="JAENMS010000018">
    <property type="protein sequence ID" value="MBL5936985.1"/>
    <property type="molecule type" value="Genomic_DNA"/>
</dbReference>
<dbReference type="Pfam" id="PF06056">
    <property type="entry name" value="Terminase_5"/>
    <property type="match status" value="1"/>
</dbReference>
<evidence type="ECO:0000256" key="1">
    <source>
        <dbReference type="ARBA" id="ARBA00022612"/>
    </source>
</evidence>
<protein>
    <submittedName>
        <fullName evidence="5">Terminase</fullName>
    </submittedName>
</protein>
<evidence type="ECO:0000313" key="5">
    <source>
        <dbReference type="EMBL" id="MBL5936985.1"/>
    </source>
</evidence>
<evidence type="ECO:0000259" key="3">
    <source>
        <dbReference type="Pfam" id="PF06056"/>
    </source>
</evidence>
<dbReference type="InterPro" id="IPR035421">
    <property type="entry name" value="Terminase_6C"/>
</dbReference>
<dbReference type="Gene3D" id="3.30.420.240">
    <property type="match status" value="1"/>
</dbReference>
<proteinExistence type="predicted"/>
<accession>A0AAP2AGY9</accession>